<protein>
    <submittedName>
        <fullName evidence="1">Uncharacterized protein</fullName>
    </submittedName>
</protein>
<organism evidence="1 2">
    <name type="scientific">Eretmocerus hayati</name>
    <dbReference type="NCBI Taxonomy" id="131215"/>
    <lineage>
        <taxon>Eukaryota</taxon>
        <taxon>Metazoa</taxon>
        <taxon>Ecdysozoa</taxon>
        <taxon>Arthropoda</taxon>
        <taxon>Hexapoda</taxon>
        <taxon>Insecta</taxon>
        <taxon>Pterygota</taxon>
        <taxon>Neoptera</taxon>
        <taxon>Endopterygota</taxon>
        <taxon>Hymenoptera</taxon>
        <taxon>Apocrita</taxon>
        <taxon>Proctotrupomorpha</taxon>
        <taxon>Chalcidoidea</taxon>
        <taxon>Aphelinidae</taxon>
        <taxon>Aphelininae</taxon>
        <taxon>Eretmocerus</taxon>
    </lineage>
</organism>
<reference evidence="1" key="1">
    <citation type="submission" date="2023-04" db="EMBL/GenBank/DDBJ databases">
        <title>A chromosome-level genome assembly of the parasitoid wasp Eretmocerus hayati.</title>
        <authorList>
            <person name="Zhong Y."/>
            <person name="Liu S."/>
            <person name="Liu Y."/>
        </authorList>
    </citation>
    <scope>NUCLEOTIDE SEQUENCE</scope>
    <source>
        <strain evidence="1">ZJU_SS_LIU_2023</strain>
    </source>
</reference>
<evidence type="ECO:0000313" key="1">
    <source>
        <dbReference type="EMBL" id="KAJ8674118.1"/>
    </source>
</evidence>
<gene>
    <name evidence="1" type="ORF">QAD02_005380</name>
</gene>
<comment type="caution">
    <text evidence="1">The sequence shown here is derived from an EMBL/GenBank/DDBJ whole genome shotgun (WGS) entry which is preliminary data.</text>
</comment>
<sequence length="938" mass="107521">MGDQKQNVIFHPIISSVQKIALYETKSHFYLMGSNNTLTRFRVLKIDRMEPRELLVIDDKIEYTQEEIKDLVKMIDMGNRNRANQRGTASGVAKVVSAFGIIGFIRFLEGYYIILVTKRRRIAAIGHHTIYKIEDTSMIYIPSDAIRLFHPDEQRYVKMFQSIDLSSNFYFSYSYDLTHTLQHNMAPPKYIKTDIPSNEVRNTPSSSGLANDSGEFFNMWASRKDSQKNGYGEKTVDYGIRSNPHRRFIWNSHLLAPVEKDLHRDWVLYMIHGFIGQSNVSVFGRSIYITIIARRSNKYAGTRFLKRGANFDGDVANEVETEQIVHDSGVSSLNYGRFSSFVQMRGSVPGHWSQDVSKMVPKPTITIDLSDPFIETAGAHFNGLFKRYGSPIIILNLVKKREKKKHESTLSEEMNVAVRYLNQFLSPEHQIQYISFDMARKNKGKEANVMERLANIANNAVLKTGIFQSMDSFSEGASTPNGKKFQKVESVPFSSKSPDQVNDGDPTNKFEQCFLRKGTVQTGIIRTNCVDCLDRTNTAQFAIGKCALGYQLHSLGVINTPRLEFDTDCVRMLEELYEDHGDTLALQYGGSQLVHRIKTYRKTAPWTSQGNDIMQTLSRYYSNTFSDQEKQHTINLFLGLFIPEENRPPVWELLTDYYLHNRPACKYSPRSRILTQWWDTSVHKCLPYAVNEVTKTCAEMIQVQDTEQEMVDVYYDYYRPYELSLLSEVYAYMVSHSVRDFMPHFTTNFSPFAVRVRPGRRREEAGNKNSNLRNPSLTGQSSTSSTTSSASSSVSSSDEDESQQMSESQMTASKNSSDLISFETLFPSMREVYGMQPEQPKRSDLLIYKRFVLMGKNARQKSEKSKLFCKLFDKTHQCFDQEQFMAPSVSNDSISMYEHHVKKAKFGGSMPNPSDVSLYERYAHQQQLHLGILHPDLP</sequence>
<name>A0ACC2NTD4_9HYME</name>
<evidence type="ECO:0000313" key="2">
    <source>
        <dbReference type="Proteomes" id="UP001239111"/>
    </source>
</evidence>
<accession>A0ACC2NTD4</accession>
<keyword evidence="2" id="KW-1185">Reference proteome</keyword>
<proteinExistence type="predicted"/>
<dbReference type="EMBL" id="CM056743">
    <property type="protein sequence ID" value="KAJ8674118.1"/>
    <property type="molecule type" value="Genomic_DNA"/>
</dbReference>
<dbReference type="Proteomes" id="UP001239111">
    <property type="component" value="Chromosome 3"/>
</dbReference>